<dbReference type="Proteomes" id="UP000321393">
    <property type="component" value="Unassembled WGS sequence"/>
</dbReference>
<comment type="caution">
    <text evidence="2">The sequence shown here is derived from an EMBL/GenBank/DDBJ whole genome shotgun (WGS) entry which is preliminary data.</text>
</comment>
<dbReference type="CDD" id="cd09272">
    <property type="entry name" value="RNase_HI_RT_Ty1"/>
    <property type="match status" value="1"/>
</dbReference>
<proteinExistence type="predicted"/>
<reference evidence="3 4" key="1">
    <citation type="submission" date="2019-08" db="EMBL/GenBank/DDBJ databases">
        <title>Draft genome sequences of two oriental melons (Cucumis melo L. var makuwa).</title>
        <authorList>
            <person name="Kwon S.-Y."/>
        </authorList>
    </citation>
    <scope>NUCLEOTIDE SEQUENCE [LARGE SCALE GENOMIC DNA]</scope>
    <source>
        <strain evidence="4">cv. Chang Bougi</strain>
        <strain evidence="3">cv. SW 3</strain>
        <tissue evidence="2">Leaf</tissue>
    </source>
</reference>
<protein>
    <submittedName>
        <fullName evidence="1 2">Mitochondrial protein</fullName>
    </submittedName>
</protein>
<dbReference type="Proteomes" id="UP000321947">
    <property type="component" value="Unassembled WGS sequence"/>
</dbReference>
<evidence type="ECO:0000313" key="1">
    <source>
        <dbReference type="EMBL" id="KAA0067105.1"/>
    </source>
</evidence>
<dbReference type="EMBL" id="SSTE01000699">
    <property type="protein sequence ID" value="KAA0067105.1"/>
    <property type="molecule type" value="Genomic_DNA"/>
</dbReference>
<accession>A0A5D3BCD7</accession>
<dbReference type="OrthoDB" id="998494at2759"/>
<dbReference type="AlphaFoldDB" id="A0A5D3BCD7"/>
<dbReference type="PANTHER" id="PTHR11439:SF461">
    <property type="entry name" value="OS10G0432200 PROTEIN"/>
    <property type="match status" value="1"/>
</dbReference>
<sequence length="181" mass="20468">MTHPDIAYVVHIVSQFMAASRTIHFTAVLRILRYIKGTLGHGLQFSSQSSLVLSGYSDADWARDPTDRTKSEYHALADTIAELLWLCWLLADMGVPQQGPTLLHCDNRSAIQIAHNDIFHECTKHIENDCHFIRHHLLSNTLLLQSVSTTEQPADIFTKVLPSTRFNQLRTKLKLTVTLPP</sequence>
<gene>
    <name evidence="2" type="ORF">E5676_scaffold598G00560</name>
    <name evidence="1" type="ORF">E6C27_scaffold38G001630</name>
</gene>
<evidence type="ECO:0000313" key="4">
    <source>
        <dbReference type="Proteomes" id="UP000321947"/>
    </source>
</evidence>
<dbReference type="PANTHER" id="PTHR11439">
    <property type="entry name" value="GAG-POL-RELATED RETROTRANSPOSON"/>
    <property type="match status" value="1"/>
</dbReference>
<name>A0A5D3BCD7_CUCMM</name>
<evidence type="ECO:0000313" key="3">
    <source>
        <dbReference type="Proteomes" id="UP000321393"/>
    </source>
</evidence>
<dbReference type="EMBL" id="SSTD01018855">
    <property type="protein sequence ID" value="TYJ97492.1"/>
    <property type="molecule type" value="Genomic_DNA"/>
</dbReference>
<evidence type="ECO:0000313" key="2">
    <source>
        <dbReference type="EMBL" id="TYJ97492.1"/>
    </source>
</evidence>
<organism evidence="2 4">
    <name type="scientific">Cucumis melo var. makuwa</name>
    <name type="common">Oriental melon</name>
    <dbReference type="NCBI Taxonomy" id="1194695"/>
    <lineage>
        <taxon>Eukaryota</taxon>
        <taxon>Viridiplantae</taxon>
        <taxon>Streptophyta</taxon>
        <taxon>Embryophyta</taxon>
        <taxon>Tracheophyta</taxon>
        <taxon>Spermatophyta</taxon>
        <taxon>Magnoliopsida</taxon>
        <taxon>eudicotyledons</taxon>
        <taxon>Gunneridae</taxon>
        <taxon>Pentapetalae</taxon>
        <taxon>rosids</taxon>
        <taxon>fabids</taxon>
        <taxon>Cucurbitales</taxon>
        <taxon>Cucurbitaceae</taxon>
        <taxon>Benincaseae</taxon>
        <taxon>Cucumis</taxon>
    </lineage>
</organism>